<evidence type="ECO:0000313" key="1">
    <source>
        <dbReference type="EMBL" id="JAP13980.1"/>
    </source>
</evidence>
<name>A0A0V0H0R7_SOLCH</name>
<sequence>MFYMEAKGPQMQGKTSNISGASLILQQQHTQCDTTSGVWGGWGVHRPYPYLFASFILCRKNSILLG</sequence>
<reference evidence="1" key="1">
    <citation type="submission" date="2015-12" db="EMBL/GenBank/DDBJ databases">
        <title>Gene expression during late stages of embryo sac development: a critical building block for successful pollen-pistil interactions.</title>
        <authorList>
            <person name="Liu Y."/>
            <person name="Joly V."/>
            <person name="Sabar M."/>
            <person name="Matton D.P."/>
        </authorList>
    </citation>
    <scope>NUCLEOTIDE SEQUENCE</scope>
</reference>
<organism evidence="1">
    <name type="scientific">Solanum chacoense</name>
    <name type="common">Chaco potato</name>
    <dbReference type="NCBI Taxonomy" id="4108"/>
    <lineage>
        <taxon>Eukaryota</taxon>
        <taxon>Viridiplantae</taxon>
        <taxon>Streptophyta</taxon>
        <taxon>Embryophyta</taxon>
        <taxon>Tracheophyta</taxon>
        <taxon>Spermatophyta</taxon>
        <taxon>Magnoliopsida</taxon>
        <taxon>eudicotyledons</taxon>
        <taxon>Gunneridae</taxon>
        <taxon>Pentapetalae</taxon>
        <taxon>asterids</taxon>
        <taxon>lamiids</taxon>
        <taxon>Solanales</taxon>
        <taxon>Solanaceae</taxon>
        <taxon>Solanoideae</taxon>
        <taxon>Solaneae</taxon>
        <taxon>Solanum</taxon>
    </lineage>
</organism>
<dbReference type="AlphaFoldDB" id="A0A0V0H0R7"/>
<proteinExistence type="predicted"/>
<accession>A0A0V0H0R7</accession>
<protein>
    <submittedName>
        <fullName evidence="1">Putative ovule protein</fullName>
    </submittedName>
</protein>
<dbReference type="EMBL" id="GEDG01027232">
    <property type="protein sequence ID" value="JAP13980.1"/>
    <property type="molecule type" value="Transcribed_RNA"/>
</dbReference>